<dbReference type="RefSeq" id="WP_203692829.1">
    <property type="nucleotide sequence ID" value="NZ_BAAALC010000028.1"/>
</dbReference>
<dbReference type="PROSITE" id="PS51257">
    <property type="entry name" value="PROKAR_LIPOPROTEIN"/>
    <property type="match status" value="1"/>
</dbReference>
<evidence type="ECO:0000313" key="1">
    <source>
        <dbReference type="EMBL" id="GIG06453.1"/>
    </source>
</evidence>
<evidence type="ECO:0000313" key="2">
    <source>
        <dbReference type="Proteomes" id="UP000630887"/>
    </source>
</evidence>
<reference evidence="1 2" key="1">
    <citation type="submission" date="2021-01" db="EMBL/GenBank/DDBJ databases">
        <title>Whole genome shotgun sequence of Catellatospora coxensis NBRC 107359.</title>
        <authorList>
            <person name="Komaki H."/>
            <person name="Tamura T."/>
        </authorList>
    </citation>
    <scope>NUCLEOTIDE SEQUENCE [LARGE SCALE GENOMIC DNA]</scope>
    <source>
        <strain evidence="1 2">NBRC 107359</strain>
    </source>
</reference>
<gene>
    <name evidence="1" type="ORF">Cco03nite_31530</name>
</gene>
<dbReference type="EMBL" id="BONI01000023">
    <property type="protein sequence ID" value="GIG06453.1"/>
    <property type="molecule type" value="Genomic_DNA"/>
</dbReference>
<dbReference type="AlphaFoldDB" id="A0A8J3P7J7"/>
<accession>A0A8J3P7J7</accession>
<comment type="caution">
    <text evidence="1">The sequence shown here is derived from an EMBL/GenBank/DDBJ whole genome shotgun (WGS) entry which is preliminary data.</text>
</comment>
<proteinExistence type="predicted"/>
<keyword evidence="2" id="KW-1185">Reference proteome</keyword>
<protein>
    <submittedName>
        <fullName evidence="1">Uncharacterized protein</fullName>
    </submittedName>
</protein>
<name>A0A8J3P7J7_9ACTN</name>
<organism evidence="1 2">
    <name type="scientific">Catellatospora coxensis</name>
    <dbReference type="NCBI Taxonomy" id="310354"/>
    <lineage>
        <taxon>Bacteria</taxon>
        <taxon>Bacillati</taxon>
        <taxon>Actinomycetota</taxon>
        <taxon>Actinomycetes</taxon>
        <taxon>Micromonosporales</taxon>
        <taxon>Micromonosporaceae</taxon>
        <taxon>Catellatospora</taxon>
    </lineage>
</organism>
<sequence length="266" mass="27493">MRAEAARWPRVTAFVLGLVVVAGCALNKGSALAGDFEQEWAGTPDVTTVDAKGDNTLPFLGSASGTLVVADGTPAERVTELADELRRYVAEHDGTKGRITADGVSFTVVADEAHTGEVVALWRSLTADGRVVEADIDTVPAGDVRWRIEVDAVDAPAAMAVFDDLTADGDRHRSLSAVTSLEVRTGADVRPGLHVETGADGRTPGEAIAAYEAVRARHPVVGATLKPARAAVRLAPGADLAAATALARSAAPTLGDGIEVDIDRGN</sequence>
<dbReference type="Proteomes" id="UP000630887">
    <property type="component" value="Unassembled WGS sequence"/>
</dbReference>